<dbReference type="EMBL" id="GEVM01013792">
    <property type="protein sequence ID" value="JAU92146.1"/>
    <property type="molecule type" value="Transcribed_RNA"/>
</dbReference>
<evidence type="ECO:0000313" key="1">
    <source>
        <dbReference type="EMBL" id="JAU92146.1"/>
    </source>
</evidence>
<reference evidence="1" key="1">
    <citation type="submission" date="2016-07" db="EMBL/GenBank/DDBJ databases">
        <title>De novo transcriptome assembly of four accessions of the metal hyperaccumulator plant Noccaea caerulescens.</title>
        <authorList>
            <person name="Blande D."/>
            <person name="Halimaa P."/>
            <person name="Tervahauta A.I."/>
            <person name="Aarts M.G."/>
            <person name="Karenlampi S.O."/>
        </authorList>
    </citation>
    <scope>NUCLEOTIDE SEQUENCE</scope>
</reference>
<proteinExistence type="predicted"/>
<gene>
    <name evidence="1" type="ORF">MP_TR6748_c0_g1_i1_g.19794</name>
</gene>
<name>A0A1J3JI03_NOCCA</name>
<accession>A0A1J3JI03</accession>
<organism evidence="1">
    <name type="scientific">Noccaea caerulescens</name>
    <name type="common">Alpine penny-cress</name>
    <name type="synonym">Thlaspi caerulescens</name>
    <dbReference type="NCBI Taxonomy" id="107243"/>
    <lineage>
        <taxon>Eukaryota</taxon>
        <taxon>Viridiplantae</taxon>
        <taxon>Streptophyta</taxon>
        <taxon>Embryophyta</taxon>
        <taxon>Tracheophyta</taxon>
        <taxon>Spermatophyta</taxon>
        <taxon>Magnoliopsida</taxon>
        <taxon>eudicotyledons</taxon>
        <taxon>Gunneridae</taxon>
        <taxon>Pentapetalae</taxon>
        <taxon>rosids</taxon>
        <taxon>malvids</taxon>
        <taxon>Brassicales</taxon>
        <taxon>Brassicaceae</taxon>
        <taxon>Coluteocarpeae</taxon>
        <taxon>Noccaea</taxon>
    </lineage>
</organism>
<dbReference type="AlphaFoldDB" id="A0A1J3JI03"/>
<sequence>MCVAPWSPDFMPEQQPLTKAQVMVEFRGIPYRLLSSRVFQMVKSLRSLSPTRGYHQSAQIAKYLDTQPHTVQRSLLQPRV</sequence>
<protein>
    <submittedName>
        <fullName evidence="1">Uncharacterized protein</fullName>
    </submittedName>
</protein>